<sequence length="738" mass="77198">MRARGLEMSFAGRGTPVLAHRTDELAELAGLLANRRIRLLALTGMAGVGKSVLARAALRASVFHEYPVVAVDLAAAADRATALAAVLEQVRDPVPPRAGEPAGLLRSIATALAAGPTIVLLDNCDLVAESISRDIAQLLDRCPRLRIVLTSRLPLGLRSECVLCVSALPTGEPAVHGALAPAARLLLDSIGGHYGDTRVFVEKAVLDQISRAVGGVPLALELAGATIARVGAAETLRRIEAGEDLVSGRCAGAAARHRSLCAAIDWGLTDADAPSLELLLRLAQCAAGVDRGAVLVLGGLDDEATTAALAELVSRSLLHGRLDPQGGVSYELTATVRIWCRHRLAADPERAAGLRAEHLDRLCRLAESLGRGTDPGRPVPAGAEVHVEDFLLAISELCAAGRADDALRIAAELQDVWIRCGRLGAVERRLAAGLAGDQPRAIRWRGSLLLGRWALSAGRFQRAIALLSEAAALLRLDGQAADPAATDAIELALTALAPLAPVTAEWTALRHRIRRIAARDGGLALRNALASNRLCTADHALLIYQEVLEHPQVHGYPLEAICAIEGSGAAYALAGAEYATAAATMVLAGAGLRAGLGIPPPDADGARVDWPDLLGERLFEDTVRRAATMSLTAAIDYARSVRSAAGPRGAGVLSLCGAGVLGTLTPRQREIAELVATGKTNRMIAAELGLSEWTIVNHLRRVMAKLGCPSRLHIALLVQRGGKTAPIVGSGRRIGENP</sequence>
<dbReference type="Pfam" id="PF00931">
    <property type="entry name" value="NB-ARC"/>
    <property type="match status" value="1"/>
</dbReference>
<dbReference type="AlphaFoldDB" id="A0A6G9XMJ3"/>
<proteinExistence type="predicted"/>
<dbReference type="Proteomes" id="UP000501705">
    <property type="component" value="Chromosome"/>
</dbReference>
<dbReference type="Gene3D" id="3.40.50.300">
    <property type="entry name" value="P-loop containing nucleotide triphosphate hydrolases"/>
    <property type="match status" value="1"/>
</dbReference>
<dbReference type="InterPro" id="IPR036388">
    <property type="entry name" value="WH-like_DNA-bd_sf"/>
</dbReference>
<dbReference type="GO" id="GO:0003677">
    <property type="term" value="F:DNA binding"/>
    <property type="evidence" value="ECO:0007669"/>
    <property type="project" value="InterPro"/>
</dbReference>
<dbReference type="Pfam" id="PF25872">
    <property type="entry name" value="HTH_77"/>
    <property type="match status" value="1"/>
</dbReference>
<protein>
    <recommendedName>
        <fullName evidence="1">HTH luxR-type domain-containing protein</fullName>
    </recommendedName>
</protein>
<accession>A0A6G9XMJ3</accession>
<organism evidence="2 3">
    <name type="scientific">Nocardia brasiliensis</name>
    <dbReference type="NCBI Taxonomy" id="37326"/>
    <lineage>
        <taxon>Bacteria</taxon>
        <taxon>Bacillati</taxon>
        <taxon>Actinomycetota</taxon>
        <taxon>Actinomycetes</taxon>
        <taxon>Mycobacteriales</taxon>
        <taxon>Nocardiaceae</taxon>
        <taxon>Nocardia</taxon>
    </lineage>
</organism>
<dbReference type="InterPro" id="IPR058852">
    <property type="entry name" value="HTH_77"/>
</dbReference>
<evidence type="ECO:0000259" key="1">
    <source>
        <dbReference type="PROSITE" id="PS50043"/>
    </source>
</evidence>
<evidence type="ECO:0000313" key="2">
    <source>
        <dbReference type="EMBL" id="QIS02135.1"/>
    </source>
</evidence>
<gene>
    <name evidence="2" type="ORF">F5X71_07225</name>
</gene>
<dbReference type="PANTHER" id="PTHR47691">
    <property type="entry name" value="REGULATOR-RELATED"/>
    <property type="match status" value="1"/>
</dbReference>
<dbReference type="PRINTS" id="PR00038">
    <property type="entry name" value="HTHLUXR"/>
</dbReference>
<dbReference type="SUPFAM" id="SSF52540">
    <property type="entry name" value="P-loop containing nucleoside triphosphate hydrolases"/>
    <property type="match status" value="1"/>
</dbReference>
<dbReference type="Gene3D" id="1.10.10.10">
    <property type="entry name" value="Winged helix-like DNA-binding domain superfamily/Winged helix DNA-binding domain"/>
    <property type="match status" value="1"/>
</dbReference>
<dbReference type="SMART" id="SM00382">
    <property type="entry name" value="AAA"/>
    <property type="match status" value="1"/>
</dbReference>
<dbReference type="EMBL" id="CP046171">
    <property type="protein sequence ID" value="QIS02135.1"/>
    <property type="molecule type" value="Genomic_DNA"/>
</dbReference>
<name>A0A6G9XMJ3_NOCBR</name>
<dbReference type="InterPro" id="IPR027417">
    <property type="entry name" value="P-loop_NTPase"/>
</dbReference>
<dbReference type="GO" id="GO:0006355">
    <property type="term" value="P:regulation of DNA-templated transcription"/>
    <property type="evidence" value="ECO:0007669"/>
    <property type="project" value="InterPro"/>
</dbReference>
<dbReference type="PANTHER" id="PTHR47691:SF3">
    <property type="entry name" value="HTH-TYPE TRANSCRIPTIONAL REGULATOR RV0890C-RELATED"/>
    <property type="match status" value="1"/>
</dbReference>
<feature type="domain" description="HTH luxR-type" evidence="1">
    <location>
        <begin position="657"/>
        <end position="722"/>
    </location>
</feature>
<dbReference type="SMART" id="SM00421">
    <property type="entry name" value="HTH_LUXR"/>
    <property type="match status" value="1"/>
</dbReference>
<evidence type="ECO:0000313" key="3">
    <source>
        <dbReference type="Proteomes" id="UP000501705"/>
    </source>
</evidence>
<dbReference type="PROSITE" id="PS50043">
    <property type="entry name" value="HTH_LUXR_2"/>
    <property type="match status" value="1"/>
</dbReference>
<dbReference type="GO" id="GO:0043531">
    <property type="term" value="F:ADP binding"/>
    <property type="evidence" value="ECO:0007669"/>
    <property type="project" value="InterPro"/>
</dbReference>
<dbReference type="InterPro" id="IPR002182">
    <property type="entry name" value="NB-ARC"/>
</dbReference>
<reference evidence="2 3" key="1">
    <citation type="journal article" date="2019" name="ACS Chem. Biol.">
        <title>Identification and Mobilization of a Cryptic Antibiotic Biosynthesis Gene Locus from a Human-Pathogenic Nocardia Isolate.</title>
        <authorList>
            <person name="Herisse M."/>
            <person name="Ishida K."/>
            <person name="Porter J.L."/>
            <person name="Howden B."/>
            <person name="Hertweck C."/>
            <person name="Stinear T.P."/>
            <person name="Pidot S.J."/>
        </authorList>
    </citation>
    <scope>NUCLEOTIDE SEQUENCE [LARGE SCALE GENOMIC DNA]</scope>
    <source>
        <strain evidence="2 3">AUSMDU00024985</strain>
    </source>
</reference>
<dbReference type="InterPro" id="IPR000792">
    <property type="entry name" value="Tscrpt_reg_LuxR_C"/>
</dbReference>
<dbReference type="PROSITE" id="PS00622">
    <property type="entry name" value="HTH_LUXR_1"/>
    <property type="match status" value="1"/>
</dbReference>
<dbReference type="Pfam" id="PF00196">
    <property type="entry name" value="GerE"/>
    <property type="match status" value="1"/>
</dbReference>
<dbReference type="CDD" id="cd06170">
    <property type="entry name" value="LuxR_C_like"/>
    <property type="match status" value="1"/>
</dbReference>
<dbReference type="InterPro" id="IPR016032">
    <property type="entry name" value="Sig_transdc_resp-reg_C-effctor"/>
</dbReference>
<dbReference type="PRINTS" id="PR00364">
    <property type="entry name" value="DISEASERSIST"/>
</dbReference>
<dbReference type="InterPro" id="IPR003593">
    <property type="entry name" value="AAA+_ATPase"/>
</dbReference>
<dbReference type="SUPFAM" id="SSF46894">
    <property type="entry name" value="C-terminal effector domain of the bipartite response regulators"/>
    <property type="match status" value="1"/>
</dbReference>